<proteinExistence type="predicted"/>
<sequence length="130" mass="14347">MKRLSFLILAVVAVAVTLGAKVVKYTSATDPVLAVVVDSVDFRSDLTRVYGKIVGTPHTSNRVDAATLLSGKQSWLGCDIDGVDFKRYFQWEDDGQIPVEIDFPVMKPFKTARLVLTTVRGESVTTIKRK</sequence>
<reference evidence="1" key="2">
    <citation type="submission" date="2015-07" db="EMBL/GenBank/DDBJ databases">
        <title>Plasmids, circular viruses and viroids from rat gut.</title>
        <authorList>
            <person name="Jorgensen T.J."/>
            <person name="Hansen M.A."/>
            <person name="Xu Z."/>
            <person name="Tabak M.A."/>
            <person name="Sorensen S.J."/>
            <person name="Hansen L.H."/>
        </authorList>
    </citation>
    <scope>NUCLEOTIDE SEQUENCE</scope>
    <source>
        <strain evidence="1">RGRH0067</strain>
    </source>
</reference>
<evidence type="ECO:0000313" key="1">
    <source>
        <dbReference type="EMBL" id="CRY93793.1"/>
    </source>
</evidence>
<accession>A0A0H5PW56</accession>
<dbReference type="EMBL" id="LN852758">
    <property type="protein sequence ID" value="CRY93793.1"/>
    <property type="molecule type" value="Genomic_DNA"/>
</dbReference>
<organism evidence="1">
    <name type="scientific">uncultured prokaryote</name>
    <dbReference type="NCBI Taxonomy" id="198431"/>
    <lineage>
        <taxon>unclassified sequences</taxon>
        <taxon>environmental samples</taxon>
    </lineage>
</organism>
<protein>
    <submittedName>
        <fullName evidence="1">Uncharacterized protein</fullName>
    </submittedName>
</protein>
<dbReference type="AlphaFoldDB" id="A0A0H5PW56"/>
<reference evidence="1" key="1">
    <citation type="submission" date="2015-06" db="EMBL/GenBank/DDBJ databases">
        <authorList>
            <person name="Joergensen T."/>
        </authorList>
    </citation>
    <scope>NUCLEOTIDE SEQUENCE</scope>
    <source>
        <strain evidence="1">RGRH0067</strain>
    </source>
</reference>
<name>A0A0H5PW56_9ZZZZ</name>